<dbReference type="Proteomes" id="UP000192980">
    <property type="component" value="Unassembled WGS sequence"/>
</dbReference>
<dbReference type="GO" id="GO:0003955">
    <property type="term" value="F:NAD(P)H dehydrogenase (quinone) activity"/>
    <property type="evidence" value="ECO:0007669"/>
    <property type="project" value="TreeGrafter"/>
</dbReference>
<dbReference type="EMBL" id="FXAU01000001">
    <property type="protein sequence ID" value="SMG11294.1"/>
    <property type="molecule type" value="Genomic_DNA"/>
</dbReference>
<keyword evidence="1" id="KW-0560">Oxidoreductase</keyword>
<reference evidence="3 4" key="1">
    <citation type="submission" date="2017-04" db="EMBL/GenBank/DDBJ databases">
        <authorList>
            <person name="Afonso C.L."/>
            <person name="Miller P.J."/>
            <person name="Scott M.A."/>
            <person name="Spackman E."/>
            <person name="Goraichik I."/>
            <person name="Dimitrov K.M."/>
            <person name="Suarez D.L."/>
            <person name="Swayne D.E."/>
        </authorList>
    </citation>
    <scope>NUCLEOTIDE SEQUENCE [LARGE SCALE GENOMIC DNA]</scope>
    <source>
        <strain evidence="3 4">DSM 22418</strain>
    </source>
</reference>
<evidence type="ECO:0000313" key="4">
    <source>
        <dbReference type="Proteomes" id="UP000192980"/>
    </source>
</evidence>
<sequence>MKTLVLIFHPNMGQSVINKRWKQELEKFPDKYVVRDLHALYPDEKIDVRAEQQIMEEFDKIVFQFPLYWFNCPPFLKKYVDEVLTYGWAYGSKSGYKLSNKIIGFAVSVGISEAEYGPNGQYKYTIEELLRPFEVTILYIKATYGSFFAYYDIEINSTEEWIERSIQPFTQYIDGL</sequence>
<dbReference type="Pfam" id="PF02525">
    <property type="entry name" value="Flavodoxin_2"/>
    <property type="match status" value="1"/>
</dbReference>
<dbReference type="Gene3D" id="3.40.50.360">
    <property type="match status" value="1"/>
</dbReference>
<organism evidence="3 4">
    <name type="scientific">Sphingobacterium psychroaquaticum</name>
    <dbReference type="NCBI Taxonomy" id="561061"/>
    <lineage>
        <taxon>Bacteria</taxon>
        <taxon>Pseudomonadati</taxon>
        <taxon>Bacteroidota</taxon>
        <taxon>Sphingobacteriia</taxon>
        <taxon>Sphingobacteriales</taxon>
        <taxon>Sphingobacteriaceae</taxon>
        <taxon>Sphingobacterium</taxon>
    </lineage>
</organism>
<dbReference type="InterPro" id="IPR003680">
    <property type="entry name" value="Flavodoxin_fold"/>
</dbReference>
<protein>
    <submittedName>
        <fullName evidence="3">Putative NADPH-quinone reductase (Modulator of drug activity B)</fullName>
    </submittedName>
</protein>
<dbReference type="GO" id="GO:0009055">
    <property type="term" value="F:electron transfer activity"/>
    <property type="evidence" value="ECO:0007669"/>
    <property type="project" value="TreeGrafter"/>
</dbReference>
<feature type="domain" description="Flavodoxin-like fold" evidence="2">
    <location>
        <begin position="1"/>
        <end position="166"/>
    </location>
</feature>
<evidence type="ECO:0000256" key="1">
    <source>
        <dbReference type="ARBA" id="ARBA00023002"/>
    </source>
</evidence>
<name>A0A1X7I9K8_9SPHI</name>
<dbReference type="InterPro" id="IPR029039">
    <property type="entry name" value="Flavoprotein-like_sf"/>
</dbReference>
<evidence type="ECO:0000259" key="2">
    <source>
        <dbReference type="Pfam" id="PF02525"/>
    </source>
</evidence>
<dbReference type="RefSeq" id="WP_085471461.1">
    <property type="nucleotide sequence ID" value="NZ_FXAU01000001.1"/>
</dbReference>
<dbReference type="SUPFAM" id="SSF52218">
    <property type="entry name" value="Flavoproteins"/>
    <property type="match status" value="1"/>
</dbReference>
<proteinExistence type="predicted"/>
<keyword evidence="4" id="KW-1185">Reference proteome</keyword>
<dbReference type="InterPro" id="IPR046980">
    <property type="entry name" value="KefG/KefF"/>
</dbReference>
<dbReference type="AlphaFoldDB" id="A0A1X7I9K8"/>
<dbReference type="PANTHER" id="PTHR47307:SF1">
    <property type="entry name" value="GLUTATHIONE-REGULATED POTASSIUM-EFFLUX SYSTEM ANCILLARY PROTEIN KEFG"/>
    <property type="match status" value="1"/>
</dbReference>
<evidence type="ECO:0000313" key="3">
    <source>
        <dbReference type="EMBL" id="SMG11294.1"/>
    </source>
</evidence>
<dbReference type="OrthoDB" id="652200at2"/>
<dbReference type="PANTHER" id="PTHR47307">
    <property type="entry name" value="GLUTATHIONE-REGULATED POTASSIUM-EFFLUX SYSTEM ANCILLARY PROTEIN KEFG"/>
    <property type="match status" value="1"/>
</dbReference>
<accession>A0A1X7I9K8</accession>
<dbReference type="GO" id="GO:0010181">
    <property type="term" value="F:FMN binding"/>
    <property type="evidence" value="ECO:0007669"/>
    <property type="project" value="TreeGrafter"/>
</dbReference>
<gene>
    <name evidence="3" type="ORF">SAMN05660862_0598</name>
</gene>
<dbReference type="STRING" id="561061.SAMN05660862_0598"/>